<keyword evidence="4" id="KW-1185">Reference proteome</keyword>
<reference evidence="4" key="1">
    <citation type="journal article" date="2019" name="Int. J. Syst. Evol. Microbiol.">
        <title>The Global Catalogue of Microorganisms (GCM) 10K type strain sequencing project: providing services to taxonomists for standard genome sequencing and annotation.</title>
        <authorList>
            <consortium name="The Broad Institute Genomics Platform"/>
            <consortium name="The Broad Institute Genome Sequencing Center for Infectious Disease"/>
            <person name="Wu L."/>
            <person name="Ma J."/>
        </authorList>
    </citation>
    <scope>NUCLEOTIDE SEQUENCE [LARGE SCALE GENOMIC DNA]</scope>
    <source>
        <strain evidence="4">JCM 17316</strain>
    </source>
</reference>
<feature type="region of interest" description="Disordered" evidence="1">
    <location>
        <begin position="35"/>
        <end position="65"/>
    </location>
</feature>
<feature type="signal peptide" evidence="2">
    <location>
        <begin position="1"/>
        <end position="26"/>
    </location>
</feature>
<feature type="compositionally biased region" description="Low complexity" evidence="1">
    <location>
        <begin position="35"/>
        <end position="56"/>
    </location>
</feature>
<evidence type="ECO:0000256" key="1">
    <source>
        <dbReference type="SAM" id="MobiDB-lite"/>
    </source>
</evidence>
<keyword evidence="2" id="KW-0732">Signal</keyword>
<evidence type="ECO:0000313" key="3">
    <source>
        <dbReference type="EMBL" id="GAA4136515.1"/>
    </source>
</evidence>
<proteinExistence type="predicted"/>
<sequence length="65" mass="7004">MVGRALATTVLSMVIMNALTATTASAHLYRPWVNAPARRSSPGPGRPGRNAGKRAASPYKREWLL</sequence>
<gene>
    <name evidence="3" type="ORF">GCM10022416_20330</name>
</gene>
<name>A0ABP7YI32_9ACTN</name>
<protein>
    <submittedName>
        <fullName evidence="3">Uncharacterized protein</fullName>
    </submittedName>
</protein>
<evidence type="ECO:0000256" key="2">
    <source>
        <dbReference type="SAM" id="SignalP"/>
    </source>
</evidence>
<accession>A0ABP7YI32</accession>
<evidence type="ECO:0000313" key="4">
    <source>
        <dbReference type="Proteomes" id="UP001500266"/>
    </source>
</evidence>
<feature type="chain" id="PRO_5045909349" evidence="2">
    <location>
        <begin position="27"/>
        <end position="65"/>
    </location>
</feature>
<comment type="caution">
    <text evidence="3">The sequence shown here is derived from an EMBL/GenBank/DDBJ whole genome shotgun (WGS) entry which is preliminary data.</text>
</comment>
<organism evidence="3 4">
    <name type="scientific">Actinomadura keratinilytica</name>
    <dbReference type="NCBI Taxonomy" id="547461"/>
    <lineage>
        <taxon>Bacteria</taxon>
        <taxon>Bacillati</taxon>
        <taxon>Actinomycetota</taxon>
        <taxon>Actinomycetes</taxon>
        <taxon>Streptosporangiales</taxon>
        <taxon>Thermomonosporaceae</taxon>
        <taxon>Actinomadura</taxon>
    </lineage>
</organism>
<dbReference type="Proteomes" id="UP001500266">
    <property type="component" value="Unassembled WGS sequence"/>
</dbReference>
<dbReference type="EMBL" id="BAABDO010000021">
    <property type="protein sequence ID" value="GAA4136515.1"/>
    <property type="molecule type" value="Genomic_DNA"/>
</dbReference>